<keyword evidence="3" id="KW-0378">Hydrolase</keyword>
<dbReference type="Gene3D" id="2.40.50.90">
    <property type="match status" value="1"/>
</dbReference>
<dbReference type="AlphaFoldDB" id="A0A917LEV1"/>
<name>A0A917LEV1_9BACL</name>
<dbReference type="InterPro" id="IPR036582">
    <property type="entry name" value="Mao_N_sf"/>
</dbReference>
<keyword evidence="1" id="KW-0540">Nuclease</keyword>
<dbReference type="InterPro" id="IPR035437">
    <property type="entry name" value="SNase_OB-fold_sf"/>
</dbReference>
<keyword evidence="6" id="KW-1185">Reference proteome</keyword>
<dbReference type="RefSeq" id="WP_229725469.1">
    <property type="nucleotide sequence ID" value="NZ_BMGR01000014.1"/>
</dbReference>
<dbReference type="SMART" id="SM00318">
    <property type="entry name" value="SNc"/>
    <property type="match status" value="1"/>
</dbReference>
<reference evidence="5" key="2">
    <citation type="submission" date="2020-09" db="EMBL/GenBank/DDBJ databases">
        <authorList>
            <person name="Sun Q."/>
            <person name="Zhou Y."/>
        </authorList>
    </citation>
    <scope>NUCLEOTIDE SEQUENCE</scope>
    <source>
        <strain evidence="5">CGMCC 1.12987</strain>
    </source>
</reference>
<dbReference type="Gene3D" id="3.30.457.10">
    <property type="entry name" value="Copper amine oxidase-like, N-terminal domain"/>
    <property type="match status" value="1"/>
</dbReference>
<dbReference type="Pfam" id="PF07833">
    <property type="entry name" value="Cu_amine_oxidN1"/>
    <property type="match status" value="1"/>
</dbReference>
<evidence type="ECO:0000259" key="4">
    <source>
        <dbReference type="PROSITE" id="PS50830"/>
    </source>
</evidence>
<gene>
    <name evidence="5" type="ORF">GCM10010916_38050</name>
</gene>
<evidence type="ECO:0000313" key="6">
    <source>
        <dbReference type="Proteomes" id="UP000644756"/>
    </source>
</evidence>
<dbReference type="Pfam" id="PF00565">
    <property type="entry name" value="SNase"/>
    <property type="match status" value="1"/>
</dbReference>
<feature type="domain" description="TNase-like" evidence="4">
    <location>
        <begin position="193"/>
        <end position="322"/>
    </location>
</feature>
<dbReference type="GO" id="GO:0016787">
    <property type="term" value="F:hydrolase activity"/>
    <property type="evidence" value="ECO:0007669"/>
    <property type="project" value="UniProtKB-KW"/>
</dbReference>
<comment type="caution">
    <text evidence="5">The sequence shown here is derived from an EMBL/GenBank/DDBJ whole genome shotgun (WGS) entry which is preliminary data.</text>
</comment>
<sequence>MKRLIVLGAAAAIIVTSFTIRMPSHKDEVSPALSIKAAPVNAETNHYQLASAKVNGSTEAGAAITAEKPPSASIQTVDIPIYLNGTLVEMQEKPMISAGSTLVPLRSVFTAMGIEVTWENSTRTVIVRKDGSELELKPGEKTAILQGKRIELATPGQIMNGSTYVPLRFIGESFGSLVGYDANSRTISISTLPYKKGKVVYIVDGDTLDVKLNSGETIRVRLIGVNTPESTKKVEVGGKEAAAYTKKRLSGKTVFITQDKTNDPYGRTLAYVHLANGEFFNATLVSEGYARVMTIEPNTTWAAYYEDLQVNAQKGQRQIWNPATYKGVDPVIANDMIAELAEAGITKSANHLGTSTTESEFANLLLFTLFPEARILMTGYKVYQIGTDEATQKIIQTLFNKGSANDDQLLDNQQMRKLTLMALGVEEGSFVTNTLDNLGLIPQLERPVTVGEATEMVSKLKSFMPAIDGLKGKVEALQPDIEKLHGLKGYVSDSGLQESIKGTLGGLEKLNLTDKAKSAGEWLKDSIGELFGKKPTNEDAKTVIESTKEKVEDIKGQISDDAFRIIDQE</sequence>
<dbReference type="SUPFAM" id="SSF55383">
    <property type="entry name" value="Copper amine oxidase, domain N"/>
    <property type="match status" value="1"/>
</dbReference>
<dbReference type="EMBL" id="BMGR01000014">
    <property type="protein sequence ID" value="GGG17607.1"/>
    <property type="molecule type" value="Genomic_DNA"/>
</dbReference>
<evidence type="ECO:0000313" key="5">
    <source>
        <dbReference type="EMBL" id="GGG17607.1"/>
    </source>
</evidence>
<accession>A0A917LEV1</accession>
<evidence type="ECO:0000256" key="3">
    <source>
        <dbReference type="ARBA" id="ARBA00022801"/>
    </source>
</evidence>
<dbReference type="GO" id="GO:0004519">
    <property type="term" value="F:endonuclease activity"/>
    <property type="evidence" value="ECO:0007669"/>
    <property type="project" value="UniProtKB-KW"/>
</dbReference>
<proteinExistence type="predicted"/>
<evidence type="ECO:0000256" key="1">
    <source>
        <dbReference type="ARBA" id="ARBA00022722"/>
    </source>
</evidence>
<organism evidence="5 6">
    <name type="scientific">Paenibacillus abyssi</name>
    <dbReference type="NCBI Taxonomy" id="1340531"/>
    <lineage>
        <taxon>Bacteria</taxon>
        <taxon>Bacillati</taxon>
        <taxon>Bacillota</taxon>
        <taxon>Bacilli</taxon>
        <taxon>Bacillales</taxon>
        <taxon>Paenibacillaceae</taxon>
        <taxon>Paenibacillus</taxon>
    </lineage>
</organism>
<dbReference type="PANTHER" id="PTHR12302:SF3">
    <property type="entry name" value="SERINE_THREONINE-PROTEIN KINASE 31"/>
    <property type="match status" value="1"/>
</dbReference>
<dbReference type="PROSITE" id="PS50830">
    <property type="entry name" value="TNASE_3"/>
    <property type="match status" value="1"/>
</dbReference>
<dbReference type="InterPro" id="IPR012854">
    <property type="entry name" value="Cu_amine_oxidase-like_N"/>
</dbReference>
<reference evidence="5" key="1">
    <citation type="journal article" date="2014" name="Int. J. Syst. Evol. Microbiol.">
        <title>Complete genome sequence of Corynebacterium casei LMG S-19264T (=DSM 44701T), isolated from a smear-ripened cheese.</title>
        <authorList>
            <consortium name="US DOE Joint Genome Institute (JGI-PGF)"/>
            <person name="Walter F."/>
            <person name="Albersmeier A."/>
            <person name="Kalinowski J."/>
            <person name="Ruckert C."/>
        </authorList>
    </citation>
    <scope>NUCLEOTIDE SEQUENCE</scope>
    <source>
        <strain evidence="5">CGMCC 1.12987</strain>
    </source>
</reference>
<evidence type="ECO:0000256" key="2">
    <source>
        <dbReference type="ARBA" id="ARBA00022759"/>
    </source>
</evidence>
<protein>
    <recommendedName>
        <fullName evidence="4">TNase-like domain-containing protein</fullName>
    </recommendedName>
</protein>
<keyword evidence="2" id="KW-0255">Endonuclease</keyword>
<dbReference type="SUPFAM" id="SSF50199">
    <property type="entry name" value="Staphylococcal nuclease"/>
    <property type="match status" value="1"/>
</dbReference>
<dbReference type="Proteomes" id="UP000644756">
    <property type="component" value="Unassembled WGS sequence"/>
</dbReference>
<dbReference type="PANTHER" id="PTHR12302">
    <property type="entry name" value="EBNA2 BINDING PROTEIN P100"/>
    <property type="match status" value="1"/>
</dbReference>
<dbReference type="InterPro" id="IPR016071">
    <property type="entry name" value="Staphylococal_nuclease_OB-fold"/>
</dbReference>